<dbReference type="Gene3D" id="1.25.40.10">
    <property type="entry name" value="Tetratricopeptide repeat domain"/>
    <property type="match status" value="1"/>
</dbReference>
<dbReference type="GO" id="GO:0005085">
    <property type="term" value="F:guanyl-nucleotide exchange factor activity"/>
    <property type="evidence" value="ECO:0007669"/>
    <property type="project" value="UniProtKB-KW"/>
</dbReference>
<dbReference type="SMART" id="SM00801">
    <property type="entry name" value="dDENN"/>
    <property type="match status" value="1"/>
</dbReference>
<dbReference type="InterPro" id="IPR005113">
    <property type="entry name" value="uDENN_dom"/>
</dbReference>
<dbReference type="Pfam" id="PF03456">
    <property type="entry name" value="uDENN"/>
    <property type="match status" value="1"/>
</dbReference>
<evidence type="ECO:0000256" key="2">
    <source>
        <dbReference type="PROSITE-ProRule" id="PRU00708"/>
    </source>
</evidence>
<dbReference type="PANTHER" id="PTHR12296">
    <property type="entry name" value="DENN DOMAIN-CONTAINING PROTEIN 4"/>
    <property type="match status" value="1"/>
</dbReference>
<name>A0A8C9VEB4_SCLFO</name>
<feature type="region of interest" description="Disordered" evidence="3">
    <location>
        <begin position="1019"/>
        <end position="1038"/>
    </location>
</feature>
<dbReference type="GO" id="GO:0032483">
    <property type="term" value="P:regulation of Rab protein signal transduction"/>
    <property type="evidence" value="ECO:0007669"/>
    <property type="project" value="TreeGrafter"/>
</dbReference>
<evidence type="ECO:0000313" key="6">
    <source>
        <dbReference type="Ensembl" id="ENSSFOP00015048581.1"/>
    </source>
</evidence>
<dbReference type="InterPro" id="IPR005112">
    <property type="entry name" value="dDENN_dom"/>
</dbReference>
<reference evidence="6" key="3">
    <citation type="submission" date="2025-09" db="UniProtKB">
        <authorList>
            <consortium name="Ensembl"/>
        </authorList>
    </citation>
    <scope>IDENTIFICATION</scope>
</reference>
<evidence type="ECO:0000259" key="5">
    <source>
        <dbReference type="PROSITE" id="PS51498"/>
    </source>
</evidence>
<dbReference type="GeneTree" id="ENSGT00940000160472"/>
<dbReference type="SMART" id="SM00800">
    <property type="entry name" value="uDENN"/>
    <property type="match status" value="1"/>
</dbReference>
<dbReference type="InterPro" id="IPR011990">
    <property type="entry name" value="TPR-like_helical_dom_sf"/>
</dbReference>
<dbReference type="InterPro" id="IPR023341">
    <property type="entry name" value="MABP"/>
</dbReference>
<dbReference type="FunFam" id="1.25.40.10:FF:000042">
    <property type="entry name" value="C-myc promoter-binding protein isoform X1"/>
    <property type="match status" value="1"/>
</dbReference>
<dbReference type="Gene3D" id="3.40.50.11500">
    <property type="match status" value="1"/>
</dbReference>
<dbReference type="NCBIfam" id="TIGR00756">
    <property type="entry name" value="PPR"/>
    <property type="match status" value="1"/>
</dbReference>
<dbReference type="PROSITE" id="PS51375">
    <property type="entry name" value="PPR"/>
    <property type="match status" value="1"/>
</dbReference>
<dbReference type="Ensembl" id="ENSSFOT00015073038.1">
    <property type="protein sequence ID" value="ENSSFOP00015048581.1"/>
    <property type="gene ID" value="ENSSFOG00015011137.2"/>
</dbReference>
<dbReference type="InterPro" id="IPR037516">
    <property type="entry name" value="Tripartite_DENN"/>
</dbReference>
<accession>A0A8C9VEB4</accession>
<dbReference type="PROSITE" id="PS51498">
    <property type="entry name" value="MABP"/>
    <property type="match status" value="1"/>
</dbReference>
<keyword evidence="7" id="KW-1185">Reference proteome</keyword>
<dbReference type="Pfam" id="PF03455">
    <property type="entry name" value="dDENN"/>
    <property type="match status" value="1"/>
</dbReference>
<dbReference type="InterPro" id="IPR002885">
    <property type="entry name" value="PPR_rpt"/>
</dbReference>
<dbReference type="InterPro" id="IPR043153">
    <property type="entry name" value="DENN_C"/>
</dbReference>
<protein>
    <submittedName>
        <fullName evidence="6">DENN domain containing 4B</fullName>
    </submittedName>
</protein>
<evidence type="ECO:0000256" key="1">
    <source>
        <dbReference type="ARBA" id="ARBA00022658"/>
    </source>
</evidence>
<evidence type="ECO:0000259" key="4">
    <source>
        <dbReference type="PROSITE" id="PS50211"/>
    </source>
</evidence>
<keyword evidence="1" id="KW-0344">Guanine-nucleotide releasing factor</keyword>
<dbReference type="PANTHER" id="PTHR12296:SF18">
    <property type="entry name" value="DENN DOMAIN-CONTAINING PROTEIN 4B"/>
    <property type="match status" value="1"/>
</dbReference>
<feature type="repeat" description="PPR" evidence="2">
    <location>
        <begin position="807"/>
        <end position="841"/>
    </location>
</feature>
<dbReference type="Gene3D" id="2.100.10.50">
    <property type="match status" value="1"/>
</dbReference>
<dbReference type="InterPro" id="IPR001194">
    <property type="entry name" value="cDENN_dom"/>
</dbReference>
<proteinExistence type="predicted"/>
<dbReference type="GO" id="GO:0031410">
    <property type="term" value="C:cytoplasmic vesicle"/>
    <property type="evidence" value="ECO:0007669"/>
    <property type="project" value="TreeGrafter"/>
</dbReference>
<evidence type="ECO:0000313" key="7">
    <source>
        <dbReference type="Proteomes" id="UP000694397"/>
    </source>
</evidence>
<gene>
    <name evidence="6" type="primary">DENND4B</name>
    <name evidence="6" type="synonym">dennd4b</name>
</gene>
<dbReference type="InterPro" id="IPR051696">
    <property type="entry name" value="DENN_Domain_GEFs"/>
</dbReference>
<dbReference type="Pfam" id="PF13041">
    <property type="entry name" value="PPR_2"/>
    <property type="match status" value="1"/>
</dbReference>
<evidence type="ECO:0000256" key="3">
    <source>
        <dbReference type="SAM" id="MobiDB-lite"/>
    </source>
</evidence>
<sequence>RLHDAGGMTEEKCPQLVDYFVVAGLEGGSAQLDEEGQQRGGRVVEPVTDLAVIARGLGEEVPEGFTCIEKTQGGHPAELSAGLINNPHMYLCYRRGHDKPPILDLGVHYEGKEPTKPGWRVIETTPYSRSASLSSGGPTTHRTFLMYRRAPDSQALNTLGITDISLVMPSKGETAPHTFCRVDKNLNTGMWGPALYLCYKRAMAKANALVYEAGLISRYPEDDLDSFPLPDSVPIFCLPMGVTVESWPLNTKYQLPVFSTFVLTSACGDKVYGAAIQFYEAFPRDRLSERQSVHLGLVSVVDRRPITNRSLQVKKSICVLSHWPFFTVFQKFLTFIYRYSISGPHVLPLEKHISSFMHNVPFPSPQRPRILVQLSPYDNLLLCQPVSSPLPLSGASFVKLLQNLGPENSCALLLAVLTEHKLLLHSLRPDVLTSVSEALVAMVFPLRWQCPYIPLCPLRLADVLCAPMPFIVGVHSSYFDLYNPPQDVVCIDLDTNTIFQSEDKKPLSWRSLPRKHSKTLLTSLTNLHKTLEKIYMPGQEEATLEFLLTDYDLIYGRQKQLELEIQEAFLRFMSCLLRGYRTYLLPITQAPSERTTDCSSLFNLQGFLKSRDRTQQKFYAQLTRTQMFTQFIEECSFVSDRHTCLEFFDECVQKVIVDVEKPEDVRLIDLDESHSGEHTVFIMPPEEPQEADGSESPALYSYETFPILQPDLFDRPQDQLRVPARGSAPSSPAPRRTKQEIKLAQKRAQKYSSVPDMWSKCLLGHCYGLWFIYLPTFVRAECAKVRALHTAYEVLKHMETRKVVLPDEVCYRILMQLCGQYGQPVLAVRVLLEMKKAGITPNTITYGYYNKAVLESKWPSTNQGGRLRWAKLRNVLVAVAQFRQPVKQRRKSSSVGSCACPLSIRTAPRRLTRSLTASASLTGEMAGEGGGGPWYRGKHAGDRMSCLFFCSCLVVLPSPRAESSTFSPSRLCSRVLGPREAQGRKAVDENSNNMPSPSRGLAGKLQQLLTPTRHRALVRRAASVDDRKPGGGPIPGRRVSEQLDLTMVNAHILLQVLMSSCSLCRKCNSLVYDEEIMAGWTSDDSNLNSTCPFCSATFVPLLNAEICDLGPACRYRHASSPSTLALGVRASVEQSASAHFYGLAILSTNEFCRVWVPCVLCWRMNRVVPLVTVAYLSPLVLRKELESLLENEGEAVLSQGQLLDNHSIIFWNLVWYFQRLGLPSNLLQLLHSSELTTQLSQVLQPGDGNAVVRVRLLWDTLTPDTDQWPPLYVLWRIHSGMPMRNYSWRRHNHPFTLAFLEEVLRCVGMNEVHKAITLFLDTVAKQPGTPRVQRSLYREILFLTLAVMGKDHVAAFDKKYKAAYTRLSGSLGRDELRRKRAQPPSPKAVDCRRCFLVPLEC</sequence>
<feature type="domain" description="MABP" evidence="5">
    <location>
        <begin position="44"/>
        <end position="203"/>
    </location>
</feature>
<organism evidence="6 7">
    <name type="scientific">Scleropages formosus</name>
    <name type="common">Asian bonytongue</name>
    <name type="synonym">Osteoglossum formosum</name>
    <dbReference type="NCBI Taxonomy" id="113540"/>
    <lineage>
        <taxon>Eukaryota</taxon>
        <taxon>Metazoa</taxon>
        <taxon>Chordata</taxon>
        <taxon>Craniata</taxon>
        <taxon>Vertebrata</taxon>
        <taxon>Euteleostomi</taxon>
        <taxon>Actinopterygii</taxon>
        <taxon>Neopterygii</taxon>
        <taxon>Teleostei</taxon>
        <taxon>Osteoglossocephala</taxon>
        <taxon>Osteoglossomorpha</taxon>
        <taxon>Osteoglossiformes</taxon>
        <taxon>Osteoglossidae</taxon>
        <taxon>Scleropages</taxon>
    </lineage>
</organism>
<dbReference type="PROSITE" id="PS50211">
    <property type="entry name" value="DENN"/>
    <property type="match status" value="1"/>
</dbReference>
<dbReference type="Pfam" id="PF02141">
    <property type="entry name" value="DENN"/>
    <property type="match status" value="1"/>
</dbReference>
<dbReference type="Proteomes" id="UP000694397">
    <property type="component" value="Chromosome 18"/>
</dbReference>
<reference evidence="6 7" key="1">
    <citation type="submission" date="2019-04" db="EMBL/GenBank/DDBJ databases">
        <authorList>
            <consortium name="Wellcome Sanger Institute Data Sharing"/>
        </authorList>
    </citation>
    <scope>NUCLEOTIDE SEQUENCE [LARGE SCALE GENOMIC DNA]</scope>
</reference>
<reference evidence="6" key="2">
    <citation type="submission" date="2025-08" db="UniProtKB">
        <authorList>
            <consortium name="Ensembl"/>
        </authorList>
    </citation>
    <scope>IDENTIFICATION</scope>
</reference>
<dbReference type="SMART" id="SM00799">
    <property type="entry name" value="DENN"/>
    <property type="match status" value="1"/>
</dbReference>
<feature type="domain" description="UDENN" evidence="4">
    <location>
        <begin position="195"/>
        <end position="644"/>
    </location>
</feature>